<accession>A0A1V9GD31</accession>
<dbReference type="SUPFAM" id="SSF51735">
    <property type="entry name" value="NAD(P)-binding Rossmann-fold domains"/>
    <property type="match status" value="1"/>
</dbReference>
<dbReference type="InterPro" id="IPR018931">
    <property type="entry name" value="DUF2520"/>
</dbReference>
<dbReference type="SUPFAM" id="SSF48179">
    <property type="entry name" value="6-phosphogluconate dehydrogenase C-terminal domain-like"/>
    <property type="match status" value="1"/>
</dbReference>
<dbReference type="InterPro" id="IPR037108">
    <property type="entry name" value="TM1727-like_C_sf"/>
</dbReference>
<dbReference type="Pfam" id="PF10728">
    <property type="entry name" value="DUF2520"/>
    <property type="match status" value="1"/>
</dbReference>
<dbReference type="STRING" id="550983.A4R26_01170"/>
<dbReference type="AlphaFoldDB" id="A0A1V9GD31"/>
<feature type="domain" description="DUF2520" evidence="2">
    <location>
        <begin position="123"/>
        <end position="247"/>
    </location>
</feature>
<dbReference type="Pfam" id="PF03807">
    <property type="entry name" value="F420_oxidored"/>
    <property type="match status" value="1"/>
</dbReference>
<dbReference type="Gene3D" id="3.40.50.720">
    <property type="entry name" value="NAD(P)-binding Rossmann-like Domain"/>
    <property type="match status" value="1"/>
</dbReference>
<evidence type="ECO:0008006" key="5">
    <source>
        <dbReference type="Google" id="ProtNLM"/>
    </source>
</evidence>
<dbReference type="InterPro" id="IPR036291">
    <property type="entry name" value="NAD(P)-bd_dom_sf"/>
</dbReference>
<name>A0A1V9GD31_9BACT</name>
<dbReference type="OrthoDB" id="9810755at2"/>
<feature type="domain" description="Pyrroline-5-carboxylate reductase catalytic N-terminal" evidence="1">
    <location>
        <begin position="2"/>
        <end position="88"/>
    </location>
</feature>
<evidence type="ECO:0000259" key="2">
    <source>
        <dbReference type="Pfam" id="PF10728"/>
    </source>
</evidence>
<gene>
    <name evidence="3" type="ORF">A4R26_01170</name>
</gene>
<dbReference type="PANTHER" id="PTHR40459:SF1">
    <property type="entry name" value="CONSERVED HYPOTHETICAL ALANINE AND LEUCINE RICH PROTEIN"/>
    <property type="match status" value="1"/>
</dbReference>
<dbReference type="EMBL" id="LWBP01000001">
    <property type="protein sequence ID" value="OQP68447.1"/>
    <property type="molecule type" value="Genomic_DNA"/>
</dbReference>
<dbReference type="InterPro" id="IPR008927">
    <property type="entry name" value="6-PGluconate_DH-like_C_sf"/>
</dbReference>
<proteinExistence type="predicted"/>
<dbReference type="RefSeq" id="WP_081158831.1">
    <property type="nucleotide sequence ID" value="NZ_LWBP01000001.1"/>
</dbReference>
<organism evidence="3 4">
    <name type="scientific">Niastella populi</name>
    <dbReference type="NCBI Taxonomy" id="550983"/>
    <lineage>
        <taxon>Bacteria</taxon>
        <taxon>Pseudomonadati</taxon>
        <taxon>Bacteroidota</taxon>
        <taxon>Chitinophagia</taxon>
        <taxon>Chitinophagales</taxon>
        <taxon>Chitinophagaceae</taxon>
        <taxon>Niastella</taxon>
    </lineage>
</organism>
<evidence type="ECO:0000259" key="1">
    <source>
        <dbReference type="Pfam" id="PF03807"/>
    </source>
</evidence>
<dbReference type="PANTHER" id="PTHR40459">
    <property type="entry name" value="CONSERVED HYPOTHETICAL ALANINE AND LEUCINE RICH PROTEIN"/>
    <property type="match status" value="1"/>
</dbReference>
<dbReference type="InterPro" id="IPR028939">
    <property type="entry name" value="P5C_Rdtase_cat_N"/>
</dbReference>
<comment type="caution">
    <text evidence="3">The sequence shown here is derived from an EMBL/GenBank/DDBJ whole genome shotgun (WGS) entry which is preliminary data.</text>
</comment>
<reference evidence="4" key="1">
    <citation type="submission" date="2016-04" db="EMBL/GenBank/DDBJ databases">
        <authorList>
            <person name="Chen L."/>
            <person name="Zhuang W."/>
            <person name="Wang G."/>
        </authorList>
    </citation>
    <scope>NUCLEOTIDE SEQUENCE [LARGE SCALE GENOMIC DNA]</scope>
    <source>
        <strain evidence="4">208</strain>
    </source>
</reference>
<protein>
    <recommendedName>
        <fullName evidence="5">Oxidoreductase</fullName>
    </recommendedName>
</protein>
<evidence type="ECO:0000313" key="3">
    <source>
        <dbReference type="EMBL" id="OQP68447.1"/>
    </source>
</evidence>
<keyword evidence="4" id="KW-1185">Reference proteome</keyword>
<sequence>MRVVIIGTGNVATILGKRFLAAEHEIVQVCGRNALHAEDLADTLSAVSTTDLKHIDQSADLYVLAVSDNAVAAVAAELQLNNKLIVHTAGAVSKDVLSAASKNYGILYPLQSLRSELNELPEIPFLVDGNTGDDLALITEFANTISHQVEQAGDEQRLKLHVAAVMVSNFTNHLYTLAKAYCLHEKVDFNMLLPLITAVAERLHDYEPAAIQTGPAVRNDEATIQKHLALLQDHPSLKVMYTMFTESIKKMYGARSAG</sequence>
<dbReference type="Proteomes" id="UP000192276">
    <property type="component" value="Unassembled WGS sequence"/>
</dbReference>
<dbReference type="Gene3D" id="1.10.1040.20">
    <property type="entry name" value="ProC-like, C-terminal domain"/>
    <property type="match status" value="1"/>
</dbReference>
<evidence type="ECO:0000313" key="4">
    <source>
        <dbReference type="Proteomes" id="UP000192276"/>
    </source>
</evidence>